<dbReference type="AlphaFoldDB" id="A0A9P5U389"/>
<evidence type="ECO:0000313" key="3">
    <source>
        <dbReference type="Proteomes" id="UP000772434"/>
    </source>
</evidence>
<name>A0A9P5U389_9AGAR</name>
<sequence length="235" mass="25744">MFFTLHLLGFVLLGVLLISPACAAPTSPSPPPYSGPSTPPPSSLNCRPSTPLPTYGHLSYKVQVVNIAGYPVQVPSATQILLKKSIKKVVDKMHGNSLPLDLMNIEVVAEGDNLQFHASDMLYYKLKLELSTLSEWCTSAPCSGYVVTPEKNNPSEITYGGLLSTCDADHFVTQEPLSHEADVALLEFLTSFVPIEEAARQMAKGNRLAGNLNTEVLQILSGRRKLRKKTLWFQF</sequence>
<keyword evidence="3" id="KW-1185">Reference proteome</keyword>
<feature type="chain" id="PRO_5040368801" evidence="1">
    <location>
        <begin position="24"/>
        <end position="235"/>
    </location>
</feature>
<reference evidence="2" key="1">
    <citation type="submission" date="2020-11" db="EMBL/GenBank/DDBJ databases">
        <authorList>
            <consortium name="DOE Joint Genome Institute"/>
            <person name="Ahrendt S."/>
            <person name="Riley R."/>
            <person name="Andreopoulos W."/>
            <person name="Labutti K."/>
            <person name="Pangilinan J."/>
            <person name="Ruiz-Duenas F.J."/>
            <person name="Barrasa J.M."/>
            <person name="Sanchez-Garcia M."/>
            <person name="Camarero S."/>
            <person name="Miyauchi S."/>
            <person name="Serrano A."/>
            <person name="Linde D."/>
            <person name="Babiker R."/>
            <person name="Drula E."/>
            <person name="Ayuso-Fernandez I."/>
            <person name="Pacheco R."/>
            <person name="Padilla G."/>
            <person name="Ferreira P."/>
            <person name="Barriuso J."/>
            <person name="Kellner H."/>
            <person name="Castanera R."/>
            <person name="Alfaro M."/>
            <person name="Ramirez L."/>
            <person name="Pisabarro A.G."/>
            <person name="Kuo A."/>
            <person name="Tritt A."/>
            <person name="Lipzen A."/>
            <person name="He G."/>
            <person name="Yan M."/>
            <person name="Ng V."/>
            <person name="Cullen D."/>
            <person name="Martin F."/>
            <person name="Rosso M.-N."/>
            <person name="Henrissat B."/>
            <person name="Hibbett D."/>
            <person name="Martinez A.T."/>
            <person name="Grigoriev I.V."/>
        </authorList>
    </citation>
    <scope>NUCLEOTIDE SEQUENCE</scope>
    <source>
        <strain evidence="2">AH 40177</strain>
    </source>
</reference>
<evidence type="ECO:0000256" key="1">
    <source>
        <dbReference type="SAM" id="SignalP"/>
    </source>
</evidence>
<keyword evidence="1" id="KW-0732">Signal</keyword>
<proteinExistence type="predicted"/>
<comment type="caution">
    <text evidence="2">The sequence shown here is derived from an EMBL/GenBank/DDBJ whole genome shotgun (WGS) entry which is preliminary data.</text>
</comment>
<dbReference type="Proteomes" id="UP000772434">
    <property type="component" value="Unassembled WGS sequence"/>
</dbReference>
<protein>
    <submittedName>
        <fullName evidence="2">Uncharacterized protein</fullName>
    </submittedName>
</protein>
<accession>A0A9P5U389</accession>
<dbReference type="EMBL" id="JADNRY010000146">
    <property type="protein sequence ID" value="KAF9063453.1"/>
    <property type="molecule type" value="Genomic_DNA"/>
</dbReference>
<gene>
    <name evidence="2" type="ORF">BDP27DRAFT_1451254</name>
</gene>
<feature type="signal peptide" evidence="1">
    <location>
        <begin position="1"/>
        <end position="23"/>
    </location>
</feature>
<evidence type="ECO:0000313" key="2">
    <source>
        <dbReference type="EMBL" id="KAF9063453.1"/>
    </source>
</evidence>
<organism evidence="2 3">
    <name type="scientific">Rhodocollybia butyracea</name>
    <dbReference type="NCBI Taxonomy" id="206335"/>
    <lineage>
        <taxon>Eukaryota</taxon>
        <taxon>Fungi</taxon>
        <taxon>Dikarya</taxon>
        <taxon>Basidiomycota</taxon>
        <taxon>Agaricomycotina</taxon>
        <taxon>Agaricomycetes</taxon>
        <taxon>Agaricomycetidae</taxon>
        <taxon>Agaricales</taxon>
        <taxon>Marasmiineae</taxon>
        <taxon>Omphalotaceae</taxon>
        <taxon>Rhodocollybia</taxon>
    </lineage>
</organism>